<name>A0A7X6KUA7_9CELL</name>
<dbReference type="EMBL" id="JAAXOX010000003">
    <property type="protein sequence ID" value="NKY22437.1"/>
    <property type="molecule type" value="Genomic_DNA"/>
</dbReference>
<keyword evidence="2" id="KW-1185">Reference proteome</keyword>
<dbReference type="Gene3D" id="1.10.630.10">
    <property type="entry name" value="Cytochrome P450"/>
    <property type="match status" value="1"/>
</dbReference>
<dbReference type="Proteomes" id="UP000581206">
    <property type="component" value="Unassembled WGS sequence"/>
</dbReference>
<accession>A0A7X6KUA7</accession>
<dbReference type="InterPro" id="IPR036396">
    <property type="entry name" value="Cyt_P450_sf"/>
</dbReference>
<dbReference type="GO" id="GO:0004497">
    <property type="term" value="F:monooxygenase activity"/>
    <property type="evidence" value="ECO:0007669"/>
    <property type="project" value="InterPro"/>
</dbReference>
<dbReference type="RefSeq" id="WP_168629573.1">
    <property type="nucleotide sequence ID" value="NZ_BONL01000013.1"/>
</dbReference>
<dbReference type="GO" id="GO:0005506">
    <property type="term" value="F:iron ion binding"/>
    <property type="evidence" value="ECO:0007669"/>
    <property type="project" value="InterPro"/>
</dbReference>
<organism evidence="1 2">
    <name type="scientific">Cellulomonas denverensis</name>
    <dbReference type="NCBI Taxonomy" id="264297"/>
    <lineage>
        <taxon>Bacteria</taxon>
        <taxon>Bacillati</taxon>
        <taxon>Actinomycetota</taxon>
        <taxon>Actinomycetes</taxon>
        <taxon>Micrococcales</taxon>
        <taxon>Cellulomonadaceae</taxon>
        <taxon>Cellulomonas</taxon>
    </lineage>
</organism>
<gene>
    <name evidence="1" type="ORF">HGA03_07125</name>
</gene>
<reference evidence="1 2" key="1">
    <citation type="submission" date="2020-04" db="EMBL/GenBank/DDBJ databases">
        <title>MicrobeNet Type strains.</title>
        <authorList>
            <person name="Nicholson A.C."/>
        </authorList>
    </citation>
    <scope>NUCLEOTIDE SEQUENCE [LARGE SCALE GENOMIC DNA]</scope>
    <source>
        <strain evidence="1 2">ATCC BAA-788</strain>
    </source>
</reference>
<dbReference type="GO" id="GO:0020037">
    <property type="term" value="F:heme binding"/>
    <property type="evidence" value="ECO:0007669"/>
    <property type="project" value="InterPro"/>
</dbReference>
<proteinExistence type="predicted"/>
<evidence type="ECO:0000313" key="2">
    <source>
        <dbReference type="Proteomes" id="UP000581206"/>
    </source>
</evidence>
<sequence>MPPFTSPRTPVRLSARAGAVLTARVLVPLIAEGPIIRRGPVVTVADRLGWESAAVRLLDRLAERYDRRPLLVRLGPRTLLLPLHPDDARDVLDATPEPFTPASGEKRSALRHFQPRAVLISDQDDRPALREWNEAALQPGGLHQAAATLVAVAQRDGAELAATARRSGELGWQQADGPLWATVRELVLGPGARPDTALTDDLNRLRSRANLAFARPLDRRRRARFTRRLLDHLHTAPATSLAGAGLLHGGSPAFAATQVPHWLFAYDAARITLWRALAVLAADPERQDAVRHEAEHQPGHRQQAAADAIRAALHRWPTTLVILRDATAATRWGRTTLDPGTGVALISAYLHRAAEPVDLSFSAGPAICPGRDVVVDTMAPLLAAMVRDTRWSPLTHPDLAAEPGPVTLPHHRIRLAAEPV</sequence>
<dbReference type="SUPFAM" id="SSF48264">
    <property type="entry name" value="Cytochrome P450"/>
    <property type="match status" value="1"/>
</dbReference>
<protein>
    <submittedName>
        <fullName evidence="1">Cytochrome P450</fullName>
    </submittedName>
</protein>
<comment type="caution">
    <text evidence="1">The sequence shown here is derived from an EMBL/GenBank/DDBJ whole genome shotgun (WGS) entry which is preliminary data.</text>
</comment>
<dbReference type="AlphaFoldDB" id="A0A7X6KUA7"/>
<dbReference type="GO" id="GO:0016705">
    <property type="term" value="F:oxidoreductase activity, acting on paired donors, with incorporation or reduction of molecular oxygen"/>
    <property type="evidence" value="ECO:0007669"/>
    <property type="project" value="InterPro"/>
</dbReference>
<evidence type="ECO:0000313" key="1">
    <source>
        <dbReference type="EMBL" id="NKY22437.1"/>
    </source>
</evidence>